<reference evidence="1 2" key="1">
    <citation type="submission" date="2023-12" db="EMBL/GenBank/DDBJ databases">
        <title>Blastococcus brunescens sp. nov., an actonobacterium isolated from sandstone collected in sahara desert.</title>
        <authorList>
            <person name="Gtari M."/>
            <person name="Ghodhbane F."/>
        </authorList>
    </citation>
    <scope>NUCLEOTIDE SEQUENCE [LARGE SCALE GENOMIC DNA]</scope>
    <source>
        <strain evidence="1 2">BMG 8361</strain>
    </source>
</reference>
<organism evidence="1 2">
    <name type="scientific">Blastococcus brunescens</name>
    <dbReference type="NCBI Taxonomy" id="1564165"/>
    <lineage>
        <taxon>Bacteria</taxon>
        <taxon>Bacillati</taxon>
        <taxon>Actinomycetota</taxon>
        <taxon>Actinomycetes</taxon>
        <taxon>Geodermatophilales</taxon>
        <taxon>Geodermatophilaceae</taxon>
        <taxon>Blastococcus</taxon>
    </lineage>
</organism>
<dbReference type="Proteomes" id="UP001324287">
    <property type="component" value="Chromosome"/>
</dbReference>
<dbReference type="EMBL" id="CP141261">
    <property type="protein sequence ID" value="WRL62052.1"/>
    <property type="molecule type" value="Genomic_DNA"/>
</dbReference>
<proteinExistence type="predicted"/>
<evidence type="ECO:0000313" key="2">
    <source>
        <dbReference type="Proteomes" id="UP001324287"/>
    </source>
</evidence>
<dbReference type="RefSeq" id="WP_324273407.1">
    <property type="nucleotide sequence ID" value="NZ_CP141261.1"/>
</dbReference>
<sequence>MLLLLVPVGLATVIGLFVLWPSGEPTRAEQAAAVAFPPGTTYPDGRVVSVETFDCGLDPAGPPQTCANVVLEILDGDAAGEFAAVELPPEVVAAGVAEGTRSC</sequence>
<accession>A0ABZ1AU00</accession>
<evidence type="ECO:0000313" key="1">
    <source>
        <dbReference type="EMBL" id="WRL62052.1"/>
    </source>
</evidence>
<gene>
    <name evidence="1" type="ORF">U6N30_18515</name>
</gene>
<name>A0ABZ1AU00_9ACTN</name>
<keyword evidence="2" id="KW-1185">Reference proteome</keyword>
<protein>
    <recommendedName>
        <fullName evidence="3">DUF4333 domain-containing protein</fullName>
    </recommendedName>
</protein>
<evidence type="ECO:0008006" key="3">
    <source>
        <dbReference type="Google" id="ProtNLM"/>
    </source>
</evidence>